<evidence type="ECO:0000256" key="1">
    <source>
        <dbReference type="SAM" id="Coils"/>
    </source>
</evidence>
<accession>A0A0J0XT84</accession>
<proteinExistence type="predicted"/>
<keyword evidence="3" id="KW-1185">Reference proteome</keyword>
<keyword evidence="1" id="KW-0175">Coiled coil</keyword>
<evidence type="ECO:0000313" key="3">
    <source>
        <dbReference type="Proteomes" id="UP000053611"/>
    </source>
</evidence>
<reference evidence="2 3" key="1">
    <citation type="submission" date="2015-03" db="EMBL/GenBank/DDBJ databases">
        <title>Genomics and transcriptomics of the oil-accumulating basidiomycete yeast T. oleaginosus allow insights into substrate utilization and the diverse evolutionary trajectories of mating systems in fungi.</title>
        <authorList>
            <consortium name="DOE Joint Genome Institute"/>
            <person name="Kourist R."/>
            <person name="Kracht O."/>
            <person name="Bracharz F."/>
            <person name="Lipzen A."/>
            <person name="Nolan M."/>
            <person name="Ohm R."/>
            <person name="Grigoriev I."/>
            <person name="Sun S."/>
            <person name="Heitman J."/>
            <person name="Bruck T."/>
            <person name="Nowrousian M."/>
        </authorList>
    </citation>
    <scope>NUCLEOTIDE SEQUENCE [LARGE SCALE GENOMIC DNA]</scope>
    <source>
        <strain evidence="2 3">IBC0246</strain>
    </source>
</reference>
<evidence type="ECO:0000313" key="2">
    <source>
        <dbReference type="EMBL" id="KLT44285.1"/>
    </source>
</evidence>
<protein>
    <submittedName>
        <fullName evidence="2">Uncharacterized protein</fullName>
    </submittedName>
</protein>
<dbReference type="EMBL" id="KQ087188">
    <property type="protein sequence ID" value="KLT44285.1"/>
    <property type="molecule type" value="Genomic_DNA"/>
</dbReference>
<dbReference type="Proteomes" id="UP000053611">
    <property type="component" value="Unassembled WGS sequence"/>
</dbReference>
<organism evidence="2 3">
    <name type="scientific">Cutaneotrichosporon oleaginosum</name>
    <dbReference type="NCBI Taxonomy" id="879819"/>
    <lineage>
        <taxon>Eukaryota</taxon>
        <taxon>Fungi</taxon>
        <taxon>Dikarya</taxon>
        <taxon>Basidiomycota</taxon>
        <taxon>Agaricomycotina</taxon>
        <taxon>Tremellomycetes</taxon>
        <taxon>Trichosporonales</taxon>
        <taxon>Trichosporonaceae</taxon>
        <taxon>Cutaneotrichosporon</taxon>
    </lineage>
</organism>
<gene>
    <name evidence="2" type="ORF">CC85DRAFT_25336</name>
</gene>
<feature type="coiled-coil region" evidence="1">
    <location>
        <begin position="100"/>
        <end position="127"/>
    </location>
</feature>
<dbReference type="AlphaFoldDB" id="A0A0J0XT84"/>
<sequence>MSSSEPPTVSTEPERAASIVASIVSSIAASIATLGTALSTLAQEGRATTLEATFRSLSDTITSLAGVIATLSTPPCDIRADIGRESPVSPLGSSLEPTNKNDETSKLAHAEARIKALETALTAVESEAKIRTHHQRIALGAKYKRMADRIKHNSKSQLAVQERANFRLETECELEINFAVVQEVIVGALRQSAIDMEIAWNTEKGSLLQQNKQLATENKLLTEKTDALIKDNAHLQSIIRDITYDKKRLQESNESFSADMELMTSKIDHLLSENGRLTSKNGLKDGLLSSHEPVVRANEDLG</sequence>
<name>A0A0J0XT84_9TREE</name>